<evidence type="ECO:0000256" key="9">
    <source>
        <dbReference type="ARBA" id="ARBA00049301"/>
    </source>
</evidence>
<evidence type="ECO:0000313" key="12">
    <source>
        <dbReference type="Proteomes" id="UP000182680"/>
    </source>
</evidence>
<dbReference type="Proteomes" id="UP000182680">
    <property type="component" value="Unassembled WGS sequence"/>
</dbReference>
<evidence type="ECO:0000256" key="2">
    <source>
        <dbReference type="ARBA" id="ARBA00001946"/>
    </source>
</evidence>
<comment type="cofactor">
    <cofactor evidence="1">
        <name>Mn(2+)</name>
        <dbReference type="ChEBI" id="CHEBI:29035"/>
    </cofactor>
</comment>
<evidence type="ECO:0000256" key="8">
    <source>
        <dbReference type="ARBA" id="ARBA00023211"/>
    </source>
</evidence>
<protein>
    <recommendedName>
        <fullName evidence="4">D-malate dehydrogenase (decarboxylating)</fullName>
        <ecNumber evidence="4">1.1.1.83</ecNumber>
    </recommendedName>
</protein>
<dbReference type="AlphaFoldDB" id="A0AA94HUZ3"/>
<dbReference type="EC" id="1.1.1.83" evidence="4"/>
<evidence type="ECO:0000313" key="11">
    <source>
        <dbReference type="EMBL" id="SFW70210.1"/>
    </source>
</evidence>
<name>A0AA94HUZ3_DESDE</name>
<dbReference type="NCBIfam" id="TIGR02089">
    <property type="entry name" value="TTC"/>
    <property type="match status" value="1"/>
</dbReference>
<dbReference type="GO" id="GO:0000287">
    <property type="term" value="F:magnesium ion binding"/>
    <property type="evidence" value="ECO:0007669"/>
    <property type="project" value="InterPro"/>
</dbReference>
<evidence type="ECO:0000256" key="5">
    <source>
        <dbReference type="ARBA" id="ARBA00022723"/>
    </source>
</evidence>
<dbReference type="GO" id="GO:0051287">
    <property type="term" value="F:NAD binding"/>
    <property type="evidence" value="ECO:0007669"/>
    <property type="project" value="InterPro"/>
</dbReference>
<dbReference type="InterPro" id="IPR050501">
    <property type="entry name" value="ICDH/IPMDH"/>
</dbReference>
<keyword evidence="8" id="KW-0464">Manganese</keyword>
<evidence type="ECO:0000256" key="7">
    <source>
        <dbReference type="ARBA" id="ARBA00023027"/>
    </source>
</evidence>
<dbReference type="InterPro" id="IPR019818">
    <property type="entry name" value="IsoCit/isopropylmalate_DH_CS"/>
</dbReference>
<comment type="similarity">
    <text evidence="3">Belongs to the isocitrate and isopropylmalate dehydrogenases family.</text>
</comment>
<keyword evidence="5" id="KW-0479">Metal-binding</keyword>
<organism evidence="11 12">
    <name type="scientific">Desulfovibrio desulfuricans</name>
    <dbReference type="NCBI Taxonomy" id="876"/>
    <lineage>
        <taxon>Bacteria</taxon>
        <taxon>Pseudomonadati</taxon>
        <taxon>Thermodesulfobacteriota</taxon>
        <taxon>Desulfovibrionia</taxon>
        <taxon>Desulfovibrionales</taxon>
        <taxon>Desulfovibrionaceae</taxon>
        <taxon>Desulfovibrio</taxon>
    </lineage>
</organism>
<dbReference type="RefSeq" id="WP_072312444.1">
    <property type="nucleotide sequence ID" value="NZ_FPIW01000071.1"/>
</dbReference>
<evidence type="ECO:0000256" key="6">
    <source>
        <dbReference type="ARBA" id="ARBA00023002"/>
    </source>
</evidence>
<dbReference type="PANTHER" id="PTHR43275">
    <property type="entry name" value="D-MALATE DEHYDROGENASE [DECARBOXYLATING]"/>
    <property type="match status" value="1"/>
</dbReference>
<evidence type="ECO:0000256" key="1">
    <source>
        <dbReference type="ARBA" id="ARBA00001936"/>
    </source>
</evidence>
<dbReference type="Pfam" id="PF00180">
    <property type="entry name" value="Iso_dh"/>
    <property type="match status" value="1"/>
</dbReference>
<dbReference type="InterPro" id="IPR024084">
    <property type="entry name" value="IsoPropMal-DH-like_dom"/>
</dbReference>
<sequence>MKEYKIAVIPGDGIGQEVTPEGVRVLEAVSEVTGDFKLNYDYFSWGCDYYLKNGSMMPANGIDMLRPFDAIYFGAVGLPAKVPDHVSLHGLLIKIRLEFDQYICLRPGYLLPGVKSPLGGKKSGDIDFVIVRENTEGEYSGAGGRCHPGQPFELALETSVFTKIGVERTILYAFKLAQSRKKHLICVTKSNAQRYTLTLWDECFARVAKEFPDVSTEYMLVDAMAARLVLKPESVDVAVASNMFGDILTDIGGAITGSLGLSPSGNINPERKFPSMFEPVHGSAPDIMGQGIADPIAMIWTGAMMLDFLGHGNAAECIVDAIKKVTGEGRFLGHDLGGTASTAEITDAVIANIQGTH</sequence>
<evidence type="ECO:0000256" key="3">
    <source>
        <dbReference type="ARBA" id="ARBA00007769"/>
    </source>
</evidence>
<dbReference type="PANTHER" id="PTHR43275:SF1">
    <property type="entry name" value="D-MALATE DEHYDROGENASE [DECARBOXYLATING]"/>
    <property type="match status" value="1"/>
</dbReference>
<dbReference type="Gene3D" id="3.40.718.10">
    <property type="entry name" value="Isopropylmalate Dehydrogenase"/>
    <property type="match status" value="1"/>
</dbReference>
<comment type="caution">
    <text evidence="11">The sequence shown here is derived from an EMBL/GenBank/DDBJ whole genome shotgun (WGS) entry which is preliminary data.</text>
</comment>
<dbReference type="PROSITE" id="PS00470">
    <property type="entry name" value="IDH_IMDH"/>
    <property type="match status" value="1"/>
</dbReference>
<comment type="catalytic activity">
    <reaction evidence="9">
        <text>(R)-malate + NAD(+) = pyruvate + CO2 + NADH</text>
        <dbReference type="Rhea" id="RHEA:18365"/>
        <dbReference type="ChEBI" id="CHEBI:15361"/>
        <dbReference type="ChEBI" id="CHEBI:15588"/>
        <dbReference type="ChEBI" id="CHEBI:16526"/>
        <dbReference type="ChEBI" id="CHEBI:57540"/>
        <dbReference type="ChEBI" id="CHEBI:57945"/>
        <dbReference type="EC" id="1.1.1.83"/>
    </reaction>
</comment>
<evidence type="ECO:0000259" key="10">
    <source>
        <dbReference type="SMART" id="SM01329"/>
    </source>
</evidence>
<proteinExistence type="inferred from homology"/>
<accession>A0AA94HUZ3</accession>
<keyword evidence="6" id="KW-0560">Oxidoreductase</keyword>
<dbReference type="SMART" id="SM01329">
    <property type="entry name" value="Iso_dh"/>
    <property type="match status" value="1"/>
</dbReference>
<dbReference type="InterPro" id="IPR011829">
    <property type="entry name" value="TTC_DH"/>
</dbReference>
<dbReference type="GO" id="GO:0046553">
    <property type="term" value="F:D-malate dehydrogenase (decarboxylating) (NAD+) activity"/>
    <property type="evidence" value="ECO:0007669"/>
    <property type="project" value="UniProtKB-EC"/>
</dbReference>
<feature type="domain" description="Isopropylmalate dehydrogenase-like" evidence="10">
    <location>
        <begin position="5"/>
        <end position="349"/>
    </location>
</feature>
<evidence type="ECO:0000256" key="4">
    <source>
        <dbReference type="ARBA" id="ARBA00013126"/>
    </source>
</evidence>
<comment type="cofactor">
    <cofactor evidence="2">
        <name>Mg(2+)</name>
        <dbReference type="ChEBI" id="CHEBI:18420"/>
    </cofactor>
</comment>
<reference evidence="12" key="1">
    <citation type="submission" date="2016-11" db="EMBL/GenBank/DDBJ databases">
        <authorList>
            <person name="Jaros S."/>
            <person name="Januszkiewicz K."/>
            <person name="Wedrychowicz H."/>
        </authorList>
    </citation>
    <scope>NUCLEOTIDE SEQUENCE [LARGE SCALE GENOMIC DNA]</scope>
    <source>
        <strain evidence="12">DSM 7057</strain>
    </source>
</reference>
<dbReference type="NCBIfam" id="NF002898">
    <property type="entry name" value="PRK03437.1"/>
    <property type="match status" value="1"/>
</dbReference>
<keyword evidence="7" id="KW-0520">NAD</keyword>
<dbReference type="EMBL" id="FPIW01000071">
    <property type="protein sequence ID" value="SFW70210.1"/>
    <property type="molecule type" value="Genomic_DNA"/>
</dbReference>
<gene>
    <name evidence="11" type="ORF">SAMN02910291_02596</name>
</gene>
<dbReference type="SUPFAM" id="SSF53659">
    <property type="entry name" value="Isocitrate/Isopropylmalate dehydrogenase-like"/>
    <property type="match status" value="1"/>
</dbReference>